<feature type="modified residue" description="4-aspartylphosphate" evidence="4">
    <location>
        <position position="58"/>
    </location>
</feature>
<dbReference type="Pfam" id="PF00196">
    <property type="entry name" value="GerE"/>
    <property type="match status" value="1"/>
</dbReference>
<dbReference type="CDD" id="cd17537">
    <property type="entry name" value="REC_FixJ"/>
    <property type="match status" value="1"/>
</dbReference>
<keyword evidence="3" id="KW-0804">Transcription</keyword>
<dbReference type="RefSeq" id="WP_373655440.1">
    <property type="nucleotide sequence ID" value="NZ_JBGUAW010000004.1"/>
</dbReference>
<dbReference type="SUPFAM" id="SSF46894">
    <property type="entry name" value="C-terminal effector domain of the bipartite response regulators"/>
    <property type="match status" value="1"/>
</dbReference>
<dbReference type="PANTHER" id="PTHR44688:SF16">
    <property type="entry name" value="DNA-BINDING TRANSCRIPTIONAL ACTIVATOR DEVR_DOSR"/>
    <property type="match status" value="1"/>
</dbReference>
<evidence type="ECO:0000256" key="3">
    <source>
        <dbReference type="ARBA" id="ARBA00023163"/>
    </source>
</evidence>
<reference evidence="7 8" key="1">
    <citation type="submission" date="2024-08" db="EMBL/GenBank/DDBJ databases">
        <title>Whole-genome sequencing of halo(alkali)philic microorganisms from hypersaline lakes.</title>
        <authorList>
            <person name="Sorokin D.Y."/>
            <person name="Merkel A.Y."/>
            <person name="Messina E."/>
            <person name="Yakimov M."/>
        </authorList>
    </citation>
    <scope>NUCLEOTIDE SEQUENCE [LARGE SCALE GENOMIC DNA]</scope>
    <source>
        <strain evidence="7 8">Cl-TMA</strain>
    </source>
</reference>
<dbReference type="InterPro" id="IPR000792">
    <property type="entry name" value="Tscrpt_reg_LuxR_C"/>
</dbReference>
<dbReference type="InterPro" id="IPR016032">
    <property type="entry name" value="Sig_transdc_resp-reg_C-effctor"/>
</dbReference>
<dbReference type="Pfam" id="PF00072">
    <property type="entry name" value="Response_reg"/>
    <property type="match status" value="1"/>
</dbReference>
<sequence>MPNKQRGSTVFVVDDDPYVLDSTRWLLENSGFHTETHDHAESFFAAYRNETTGCVILDIRMPGMTGLALQNELVKIGAEIPIVFITAHGDIPQTVQAMKLGAWDFIEKPYDPRQLLESVERAVEWSEMRQDAQRRRALYANRFSKLSPREQEVAREVAGGRSSKEIARRLQLSPRTVETHRYRLMEKVGAGSVAHLVLMLMEIGEEVRIPE</sequence>
<evidence type="ECO:0000259" key="5">
    <source>
        <dbReference type="PROSITE" id="PS50043"/>
    </source>
</evidence>
<dbReference type="SUPFAM" id="SSF52172">
    <property type="entry name" value="CheY-like"/>
    <property type="match status" value="1"/>
</dbReference>
<feature type="domain" description="HTH luxR-type" evidence="5">
    <location>
        <begin position="139"/>
        <end position="204"/>
    </location>
</feature>
<evidence type="ECO:0000256" key="2">
    <source>
        <dbReference type="ARBA" id="ARBA00023125"/>
    </source>
</evidence>
<protein>
    <submittedName>
        <fullName evidence="7">Response regulator transcription factor</fullName>
    </submittedName>
</protein>
<dbReference type="PRINTS" id="PR00038">
    <property type="entry name" value="HTHLUXR"/>
</dbReference>
<dbReference type="Gene3D" id="3.40.50.2300">
    <property type="match status" value="1"/>
</dbReference>
<dbReference type="InterPro" id="IPR011006">
    <property type="entry name" value="CheY-like_superfamily"/>
</dbReference>
<keyword evidence="1" id="KW-0805">Transcription regulation</keyword>
<evidence type="ECO:0000259" key="6">
    <source>
        <dbReference type="PROSITE" id="PS50110"/>
    </source>
</evidence>
<gene>
    <name evidence="7" type="ORF">ACERLL_07455</name>
</gene>
<dbReference type="SMART" id="SM00448">
    <property type="entry name" value="REC"/>
    <property type="match status" value="1"/>
</dbReference>
<dbReference type="InterPro" id="IPR036388">
    <property type="entry name" value="WH-like_DNA-bd_sf"/>
</dbReference>
<dbReference type="Proteomes" id="UP001575181">
    <property type="component" value="Unassembled WGS sequence"/>
</dbReference>
<organism evidence="7 8">
    <name type="scientific">Thiohalorhabdus methylotrophus</name>
    <dbReference type="NCBI Taxonomy" id="3242694"/>
    <lineage>
        <taxon>Bacteria</taxon>
        <taxon>Pseudomonadati</taxon>
        <taxon>Pseudomonadota</taxon>
        <taxon>Gammaproteobacteria</taxon>
        <taxon>Thiohalorhabdales</taxon>
        <taxon>Thiohalorhabdaceae</taxon>
        <taxon>Thiohalorhabdus</taxon>
    </lineage>
</organism>
<keyword evidence="2" id="KW-0238">DNA-binding</keyword>
<dbReference type="PROSITE" id="PS00622">
    <property type="entry name" value="HTH_LUXR_1"/>
    <property type="match status" value="1"/>
</dbReference>
<dbReference type="CDD" id="cd06170">
    <property type="entry name" value="LuxR_C_like"/>
    <property type="match status" value="1"/>
</dbReference>
<accession>A0ABV4TVP4</accession>
<evidence type="ECO:0000313" key="7">
    <source>
        <dbReference type="EMBL" id="MFA9460659.1"/>
    </source>
</evidence>
<comment type="caution">
    <text evidence="7">The sequence shown here is derived from an EMBL/GenBank/DDBJ whole genome shotgun (WGS) entry which is preliminary data.</text>
</comment>
<dbReference type="PROSITE" id="PS50043">
    <property type="entry name" value="HTH_LUXR_2"/>
    <property type="match status" value="1"/>
</dbReference>
<feature type="domain" description="Response regulatory" evidence="6">
    <location>
        <begin position="9"/>
        <end position="123"/>
    </location>
</feature>
<dbReference type="SMART" id="SM00421">
    <property type="entry name" value="HTH_LUXR"/>
    <property type="match status" value="1"/>
</dbReference>
<name>A0ABV4TVP4_9GAMM</name>
<dbReference type="PROSITE" id="PS50110">
    <property type="entry name" value="RESPONSE_REGULATORY"/>
    <property type="match status" value="1"/>
</dbReference>
<evidence type="ECO:0000256" key="4">
    <source>
        <dbReference type="PROSITE-ProRule" id="PRU00169"/>
    </source>
</evidence>
<evidence type="ECO:0000256" key="1">
    <source>
        <dbReference type="ARBA" id="ARBA00023015"/>
    </source>
</evidence>
<keyword evidence="4" id="KW-0597">Phosphoprotein</keyword>
<proteinExistence type="predicted"/>
<dbReference type="PANTHER" id="PTHR44688">
    <property type="entry name" value="DNA-BINDING TRANSCRIPTIONAL ACTIVATOR DEVR_DOSR"/>
    <property type="match status" value="1"/>
</dbReference>
<dbReference type="EMBL" id="JBGUAW010000004">
    <property type="protein sequence ID" value="MFA9460659.1"/>
    <property type="molecule type" value="Genomic_DNA"/>
</dbReference>
<dbReference type="InterPro" id="IPR001789">
    <property type="entry name" value="Sig_transdc_resp-reg_receiver"/>
</dbReference>
<evidence type="ECO:0000313" key="8">
    <source>
        <dbReference type="Proteomes" id="UP001575181"/>
    </source>
</evidence>
<keyword evidence="8" id="KW-1185">Reference proteome</keyword>
<dbReference type="Gene3D" id="1.10.10.10">
    <property type="entry name" value="Winged helix-like DNA-binding domain superfamily/Winged helix DNA-binding domain"/>
    <property type="match status" value="1"/>
</dbReference>